<evidence type="ECO:0000313" key="2">
    <source>
        <dbReference type="Proteomes" id="UP000028545"/>
    </source>
</evidence>
<dbReference type="OMA" id="GTTMENE"/>
<evidence type="ECO:0008006" key="3">
    <source>
        <dbReference type="Google" id="ProtNLM"/>
    </source>
</evidence>
<gene>
    <name evidence="1" type="ORF">SAPIO_CDS9312</name>
</gene>
<dbReference type="RefSeq" id="XP_016639252.1">
    <property type="nucleotide sequence ID" value="XM_016790742.1"/>
</dbReference>
<dbReference type="Proteomes" id="UP000028545">
    <property type="component" value="Unassembled WGS sequence"/>
</dbReference>
<dbReference type="Gene3D" id="3.40.50.1820">
    <property type="entry name" value="alpha/beta hydrolase"/>
    <property type="match status" value="1"/>
</dbReference>
<dbReference type="GeneID" id="27728384"/>
<dbReference type="KEGG" id="sapo:SAPIO_CDS9312"/>
<dbReference type="HOGENOM" id="CLU_906595_0_0_1"/>
<reference evidence="1 2" key="1">
    <citation type="journal article" date="2014" name="Genome Announc.">
        <title>Draft genome sequence of the pathogenic fungus Scedosporium apiospermum.</title>
        <authorList>
            <person name="Vandeputte P."/>
            <person name="Ghamrawi S."/>
            <person name="Rechenmann M."/>
            <person name="Iltis A."/>
            <person name="Giraud S."/>
            <person name="Fleury M."/>
            <person name="Thornton C."/>
            <person name="Delhaes L."/>
            <person name="Meyer W."/>
            <person name="Papon N."/>
            <person name="Bouchara J.P."/>
        </authorList>
    </citation>
    <scope>NUCLEOTIDE SEQUENCE [LARGE SCALE GENOMIC DNA]</scope>
    <source>
        <strain evidence="1 2">IHEM 14462</strain>
    </source>
</reference>
<name>A0A084FWJ1_PSEDA</name>
<accession>A0A084FWJ1</accession>
<comment type="caution">
    <text evidence="1">The sequence shown here is derived from an EMBL/GenBank/DDBJ whole genome shotgun (WGS) entry which is preliminary data.</text>
</comment>
<evidence type="ECO:0000313" key="1">
    <source>
        <dbReference type="EMBL" id="KEZ39453.1"/>
    </source>
</evidence>
<protein>
    <recommendedName>
        <fullName evidence="3">Carboxylesterase type B domain-containing protein</fullName>
    </recommendedName>
</protein>
<dbReference type="InterPro" id="IPR029058">
    <property type="entry name" value="AB_hydrolase_fold"/>
</dbReference>
<dbReference type="OrthoDB" id="408631at2759"/>
<dbReference type="SUPFAM" id="SSF53474">
    <property type="entry name" value="alpha/beta-Hydrolases"/>
    <property type="match status" value="1"/>
</dbReference>
<dbReference type="EMBL" id="JOWA01000143">
    <property type="protein sequence ID" value="KEZ39453.1"/>
    <property type="molecule type" value="Genomic_DNA"/>
</dbReference>
<organism evidence="1 2">
    <name type="scientific">Pseudallescheria apiosperma</name>
    <name type="common">Scedosporium apiospermum</name>
    <dbReference type="NCBI Taxonomy" id="563466"/>
    <lineage>
        <taxon>Eukaryota</taxon>
        <taxon>Fungi</taxon>
        <taxon>Dikarya</taxon>
        <taxon>Ascomycota</taxon>
        <taxon>Pezizomycotina</taxon>
        <taxon>Sordariomycetes</taxon>
        <taxon>Hypocreomycetidae</taxon>
        <taxon>Microascales</taxon>
        <taxon>Microascaceae</taxon>
        <taxon>Scedosporium</taxon>
    </lineage>
</organism>
<keyword evidence="2" id="KW-1185">Reference proteome</keyword>
<dbReference type="VEuPathDB" id="FungiDB:SAPIO_CDS9312"/>
<sequence length="307" mass="33589">MNQFLGGLPIPSFGEESEDVFQQFVQLAGCADQGLDCLRKADIKTLMSANHELMQNQIESLLLSHCSNEAVLFLDGFIATNADFDNFLTTVFANHTADIGLNQKVADFYPEVGCPQAKYKTQADRRADSVRDSSMACNIRYLTEAYGDSKVWNMQYSVSPGWHAMDLVAVFYNKHFSSSSWNDVLKNFVLLPLGILLSDISAAHQSYLASYTVRGDPGVDRVVLNVLPTVKWNHPRSSSGENVGGVVGIGNFLVSEVEDGWMRAGFGGSFYAAATAEGGYVAPGGEVSQGLVGVEKDIRRRYEGIDR</sequence>
<proteinExistence type="predicted"/>
<dbReference type="AlphaFoldDB" id="A0A084FWJ1"/>